<dbReference type="GO" id="GO:0009368">
    <property type="term" value="C:endopeptidase Clp complex"/>
    <property type="evidence" value="ECO:0007669"/>
    <property type="project" value="TreeGrafter"/>
</dbReference>
<dbReference type="NCBIfam" id="NF045542">
    <property type="entry name" value="Clp_rel_HeadMat"/>
    <property type="match status" value="1"/>
</dbReference>
<evidence type="ECO:0000256" key="3">
    <source>
        <dbReference type="ARBA" id="ARBA00022670"/>
    </source>
</evidence>
<dbReference type="PRINTS" id="PR00127">
    <property type="entry name" value="CLPPROTEASEP"/>
</dbReference>
<dbReference type="InterPro" id="IPR001907">
    <property type="entry name" value="ClpP"/>
</dbReference>
<dbReference type="GO" id="GO:0004252">
    <property type="term" value="F:serine-type endopeptidase activity"/>
    <property type="evidence" value="ECO:0007669"/>
    <property type="project" value="InterPro"/>
</dbReference>
<reference evidence="7 8" key="1">
    <citation type="submission" date="2012-12" db="EMBL/GenBank/DDBJ databases">
        <title>The Genome Sequence of Bacillus cereus VD133.</title>
        <authorList>
            <consortium name="The Broad Institute Genome Sequencing Platform"/>
            <consortium name="The Broad Institute Genome Sequencing Center for Infectious Disease"/>
            <person name="Feldgarden M."/>
            <person name="Van der Auwera G.A."/>
            <person name="Mahillon J."/>
            <person name="Duprez V."/>
            <person name="Timmery S."/>
            <person name="Mattelet C."/>
            <person name="Dierick K."/>
            <person name="Sun M."/>
            <person name="Yu Z."/>
            <person name="Zhu L."/>
            <person name="Hu X."/>
            <person name="Shank E.B."/>
            <person name="Swiecicka I."/>
            <person name="Hansen B.M."/>
            <person name="Andrup L."/>
            <person name="Walker B."/>
            <person name="Young S.K."/>
            <person name="Zeng Q."/>
            <person name="Gargeya S."/>
            <person name="Fitzgerald M."/>
            <person name="Haas B."/>
            <person name="Abouelleil A."/>
            <person name="Alvarado L."/>
            <person name="Arachchi H.M."/>
            <person name="Berlin A.M."/>
            <person name="Chapman S.B."/>
            <person name="Dewar J."/>
            <person name="Goldberg J."/>
            <person name="Griggs A."/>
            <person name="Gujja S."/>
            <person name="Hansen M."/>
            <person name="Howarth C."/>
            <person name="Imamovic A."/>
            <person name="Larimer J."/>
            <person name="McCowan C."/>
            <person name="Murphy C."/>
            <person name="Neiman D."/>
            <person name="Pearson M."/>
            <person name="Priest M."/>
            <person name="Roberts A."/>
            <person name="Saif S."/>
            <person name="Shea T."/>
            <person name="Sisk P."/>
            <person name="Sykes S."/>
            <person name="Wortman J."/>
            <person name="Nusbaum C."/>
            <person name="Birren B."/>
        </authorList>
    </citation>
    <scope>NUCLEOTIDE SEQUENCE [LARGE SCALE GENOMIC DNA]</scope>
    <source>
        <strain evidence="7 8">VD133</strain>
    </source>
</reference>
<evidence type="ECO:0000256" key="1">
    <source>
        <dbReference type="ARBA" id="ARBA00007039"/>
    </source>
</evidence>
<comment type="caution">
    <text evidence="7">The sequence shown here is derived from an EMBL/GenBank/DDBJ whole genome shotgun (WGS) entry which is preliminary data.</text>
</comment>
<dbReference type="PANTHER" id="PTHR10381">
    <property type="entry name" value="ATP-DEPENDENT CLP PROTEASE PROTEOLYTIC SUBUNIT"/>
    <property type="match status" value="1"/>
</dbReference>
<dbReference type="AlphaFoldDB" id="A0A9W5V468"/>
<dbReference type="GO" id="GO:0004176">
    <property type="term" value="F:ATP-dependent peptidase activity"/>
    <property type="evidence" value="ECO:0007669"/>
    <property type="project" value="InterPro"/>
</dbReference>
<proteinExistence type="inferred from homology"/>
<evidence type="ECO:0000313" key="7">
    <source>
        <dbReference type="EMBL" id="EOO36939.1"/>
    </source>
</evidence>
<dbReference type="EMBL" id="AHFB01000030">
    <property type="protein sequence ID" value="EOO36939.1"/>
    <property type="molecule type" value="Genomic_DNA"/>
</dbReference>
<keyword evidence="2" id="KW-0963">Cytoplasm</keyword>
<name>A0A9W5V468_BACCE</name>
<evidence type="ECO:0000256" key="6">
    <source>
        <dbReference type="RuleBase" id="RU003567"/>
    </source>
</evidence>
<dbReference type="SUPFAM" id="SSF52096">
    <property type="entry name" value="ClpP/crotonase"/>
    <property type="match status" value="1"/>
</dbReference>
<dbReference type="GO" id="GO:0051117">
    <property type="term" value="F:ATPase binding"/>
    <property type="evidence" value="ECO:0007669"/>
    <property type="project" value="TreeGrafter"/>
</dbReference>
<evidence type="ECO:0000256" key="2">
    <source>
        <dbReference type="ARBA" id="ARBA00022490"/>
    </source>
</evidence>
<organism evidence="7 8">
    <name type="scientific">Bacillus cereus VD133</name>
    <dbReference type="NCBI Taxonomy" id="1053233"/>
    <lineage>
        <taxon>Bacteria</taxon>
        <taxon>Bacillati</taxon>
        <taxon>Bacillota</taxon>
        <taxon>Bacilli</taxon>
        <taxon>Bacillales</taxon>
        <taxon>Bacillaceae</taxon>
        <taxon>Bacillus</taxon>
        <taxon>Bacillus cereus group</taxon>
    </lineage>
</organism>
<comment type="similarity">
    <text evidence="1 6">Belongs to the peptidase S14 family.</text>
</comment>
<keyword evidence="3" id="KW-0645">Protease</keyword>
<keyword evidence="4" id="KW-0378">Hydrolase</keyword>
<protein>
    <recommendedName>
        <fullName evidence="6">ATP-dependent Clp protease proteolytic subunit</fullName>
    </recommendedName>
</protein>
<accession>A0A9W5V468</accession>
<dbReference type="InterPro" id="IPR023562">
    <property type="entry name" value="ClpP/TepA"/>
</dbReference>
<dbReference type="Gene3D" id="3.90.226.10">
    <property type="entry name" value="2-enoyl-CoA Hydratase, Chain A, domain 1"/>
    <property type="match status" value="1"/>
</dbReference>
<sequence>MEMEKIQPKFLMMENNDSNNESKKVTAYMHGTVGSGWWGDITAKKTREMFDKIDADEIELHIHSGGGDAFEGVAICNYLRNHSSKITVVVDGLCASAASVIAMGADTVIMPSNTTMMVHRAATYAFGNADSLEKQAKMLRDVDASLIQSYKNRFNGEFFELEELLDNETYMSAEVAKSYGFCDEIIDAVANRVDVESNEDVMEEPEQTDSADVVVENEANKRAQNAERSMQFMNSLLKTIKKSEVIQNG</sequence>
<keyword evidence="5" id="KW-0720">Serine protease</keyword>
<evidence type="ECO:0000313" key="8">
    <source>
        <dbReference type="Proteomes" id="UP000014018"/>
    </source>
</evidence>
<evidence type="ECO:0000256" key="4">
    <source>
        <dbReference type="ARBA" id="ARBA00022801"/>
    </source>
</evidence>
<dbReference type="Pfam" id="PF00574">
    <property type="entry name" value="CLP_protease"/>
    <property type="match status" value="1"/>
</dbReference>
<dbReference type="CDD" id="cd07016">
    <property type="entry name" value="S14_ClpP_1"/>
    <property type="match status" value="1"/>
</dbReference>
<gene>
    <name evidence="7" type="ORF">IIU_01542</name>
</gene>
<evidence type="ECO:0000256" key="5">
    <source>
        <dbReference type="ARBA" id="ARBA00022825"/>
    </source>
</evidence>
<dbReference type="GO" id="GO:0006515">
    <property type="term" value="P:protein quality control for misfolded or incompletely synthesized proteins"/>
    <property type="evidence" value="ECO:0007669"/>
    <property type="project" value="TreeGrafter"/>
</dbReference>
<dbReference type="Proteomes" id="UP000014018">
    <property type="component" value="Unassembled WGS sequence"/>
</dbReference>
<dbReference type="InterPro" id="IPR029045">
    <property type="entry name" value="ClpP/crotonase-like_dom_sf"/>
</dbReference>
<dbReference type="PANTHER" id="PTHR10381:SF70">
    <property type="entry name" value="ATP-DEPENDENT CLP PROTEASE PROTEOLYTIC SUBUNIT"/>
    <property type="match status" value="1"/>
</dbReference>